<protein>
    <submittedName>
        <fullName evidence="1">Uncharacterized protein</fullName>
    </submittedName>
</protein>
<dbReference type="EMBL" id="WBMO01000005">
    <property type="protein sequence ID" value="MDV2477845.1"/>
    <property type="molecule type" value="Genomic_DNA"/>
</dbReference>
<keyword evidence="2" id="KW-1185">Reference proteome</keyword>
<accession>A0ABU3WV43</accession>
<organism evidence="1 2">
    <name type="scientific">Rhodococcus zopfii</name>
    <dbReference type="NCBI Taxonomy" id="43772"/>
    <lineage>
        <taxon>Bacteria</taxon>
        <taxon>Bacillati</taxon>
        <taxon>Actinomycetota</taxon>
        <taxon>Actinomycetes</taxon>
        <taxon>Mycobacteriales</taxon>
        <taxon>Nocardiaceae</taxon>
        <taxon>Rhodococcus</taxon>
    </lineage>
</organism>
<name>A0ABU3WV43_9NOCA</name>
<evidence type="ECO:0000313" key="2">
    <source>
        <dbReference type="Proteomes" id="UP001275440"/>
    </source>
</evidence>
<dbReference type="Proteomes" id="UP001275440">
    <property type="component" value="Unassembled WGS sequence"/>
</dbReference>
<evidence type="ECO:0000313" key="1">
    <source>
        <dbReference type="EMBL" id="MDV2477845.1"/>
    </source>
</evidence>
<proteinExistence type="predicted"/>
<comment type="caution">
    <text evidence="1">The sequence shown here is derived from an EMBL/GenBank/DDBJ whole genome shotgun (WGS) entry which is preliminary data.</text>
</comment>
<sequence>MSAREMWIRRKYDTDAVALCGESGPFDVVAGADGHDKFGSAPEVMCPDCIQILDIISSARERREQAATEVLGGVK</sequence>
<gene>
    <name evidence="1" type="ORF">F8M49_25055</name>
</gene>
<reference evidence="1 2" key="1">
    <citation type="submission" date="2019-10" db="EMBL/GenBank/DDBJ databases">
        <title>Draft Genome Assembly of Rhodococcus zopfii DSM44189.</title>
        <authorList>
            <person name="Sutton J.M."/>
            <person name="Akob D.M."/>
            <person name="Bushman T.J."/>
        </authorList>
    </citation>
    <scope>NUCLEOTIDE SEQUENCE [LARGE SCALE GENOMIC DNA]</scope>
    <source>
        <strain evidence="1 2">DSM 44189</strain>
    </source>
</reference>